<dbReference type="Proteomes" id="UP001162501">
    <property type="component" value="Chromosome 11"/>
</dbReference>
<accession>A0AC59YAK2</accession>
<evidence type="ECO:0000313" key="2">
    <source>
        <dbReference type="Proteomes" id="UP001162501"/>
    </source>
</evidence>
<reference evidence="1" key="1">
    <citation type="submission" date="2023-05" db="EMBL/GenBank/DDBJ databases">
        <authorList>
            <consortium name="ELIXIR-Norway"/>
        </authorList>
    </citation>
    <scope>NUCLEOTIDE SEQUENCE</scope>
</reference>
<proteinExistence type="predicted"/>
<name>A0AC59YAK2_RANTA</name>
<sequence>MMARVPVLPFFLVTCIVLWLSEQQRNPGTQVQIQVSDRVSADIATILRNDWAEQGTPHSPLMPLSASTLMAATGMGSVGKPRHGEGNWLCPVTRREAGCAETCPQPIRVQTLGSRPRRCFTGAESKRISQR</sequence>
<evidence type="ECO:0000313" key="1">
    <source>
        <dbReference type="EMBL" id="CAM9529266.1"/>
    </source>
</evidence>
<gene>
    <name evidence="1" type="ORF">MRATA1EN22A_LOCUS3819</name>
</gene>
<protein>
    <submittedName>
        <fullName evidence="1">Uncharacterized protein</fullName>
    </submittedName>
</protein>
<reference evidence="1" key="2">
    <citation type="submission" date="2025-03" db="EMBL/GenBank/DDBJ databases">
        <authorList>
            <consortium name="ELIXIR-Norway"/>
            <consortium name="Elixir Norway"/>
        </authorList>
    </citation>
    <scope>NUCLEOTIDE SEQUENCE</scope>
</reference>
<organism evidence="1 2">
    <name type="scientific">Rangifer tarandus platyrhynchus</name>
    <name type="common">Svalbard reindeer</name>
    <dbReference type="NCBI Taxonomy" id="3082113"/>
    <lineage>
        <taxon>Eukaryota</taxon>
        <taxon>Metazoa</taxon>
        <taxon>Chordata</taxon>
        <taxon>Craniata</taxon>
        <taxon>Vertebrata</taxon>
        <taxon>Euteleostomi</taxon>
        <taxon>Mammalia</taxon>
        <taxon>Eutheria</taxon>
        <taxon>Laurasiatheria</taxon>
        <taxon>Artiodactyla</taxon>
        <taxon>Ruminantia</taxon>
        <taxon>Pecora</taxon>
        <taxon>Cervidae</taxon>
        <taxon>Odocoileinae</taxon>
        <taxon>Rangifer</taxon>
    </lineage>
</organism>
<dbReference type="EMBL" id="OX596095">
    <property type="protein sequence ID" value="CAM9529266.1"/>
    <property type="molecule type" value="Genomic_DNA"/>
</dbReference>